<dbReference type="OrthoDB" id="3650780at2759"/>
<name>A0A9W7SXY4_9PEZI</name>
<reference evidence="1 2" key="1">
    <citation type="journal article" date="2018" name="IMA Fungus">
        <title>IMA Genome-F 10: Nine draft genome sequences of Claviceps purpurea s.lat., including C. arundinis, C. humidiphila, and C. cf. spartinae, pseudomolecules for the pitch canker pathogen Fusarium circinatum, draft genome of Davidsoniella eucalypti, Grosmannia galeiformis, Quambalaria eucalypti, and Teratosphaeria destructans.</title>
        <authorList>
            <person name="Wingfield B.D."/>
            <person name="Liu M."/>
            <person name="Nguyen H.D."/>
            <person name="Lane F.A."/>
            <person name="Morgan S.W."/>
            <person name="De Vos L."/>
            <person name="Wilken P.M."/>
            <person name="Duong T.A."/>
            <person name="Aylward J."/>
            <person name="Coetzee M.P."/>
            <person name="Dadej K."/>
            <person name="De Beer Z.W."/>
            <person name="Findlay W."/>
            <person name="Havenga M."/>
            <person name="Kolarik M."/>
            <person name="Menzies J.G."/>
            <person name="Naidoo K."/>
            <person name="Pochopski O."/>
            <person name="Shoukouhi P."/>
            <person name="Santana Q.C."/>
            <person name="Seifert K.A."/>
            <person name="Soal N."/>
            <person name="Steenkamp E.T."/>
            <person name="Tatham C.T."/>
            <person name="van der Nest M.A."/>
            <person name="Wingfield M.J."/>
        </authorList>
    </citation>
    <scope>NUCLEOTIDE SEQUENCE [LARGE SCALE GENOMIC DNA]</scope>
    <source>
        <strain evidence="1">CMW44962</strain>
    </source>
</reference>
<dbReference type="Proteomes" id="UP001138500">
    <property type="component" value="Unassembled WGS sequence"/>
</dbReference>
<proteinExistence type="predicted"/>
<dbReference type="AlphaFoldDB" id="A0A9W7SXY4"/>
<gene>
    <name evidence="1" type="ORF">Tdes44962_MAKER01652</name>
</gene>
<dbReference type="EMBL" id="RIBY02000557">
    <property type="protein sequence ID" value="KAH9840452.1"/>
    <property type="molecule type" value="Genomic_DNA"/>
</dbReference>
<evidence type="ECO:0000313" key="2">
    <source>
        <dbReference type="Proteomes" id="UP001138500"/>
    </source>
</evidence>
<accession>A0A9W7SXY4</accession>
<evidence type="ECO:0000313" key="1">
    <source>
        <dbReference type="EMBL" id="KAH9840452.1"/>
    </source>
</evidence>
<reference evidence="1 2" key="2">
    <citation type="journal article" date="2021" name="Curr. Genet.">
        <title>Genetic response to nitrogen starvation in the aggressive Eucalyptus foliar pathogen Teratosphaeria destructans.</title>
        <authorList>
            <person name="Havenga M."/>
            <person name="Wingfield B.D."/>
            <person name="Wingfield M.J."/>
            <person name="Dreyer L.L."/>
            <person name="Roets F."/>
            <person name="Aylward J."/>
        </authorList>
    </citation>
    <scope>NUCLEOTIDE SEQUENCE [LARGE SCALE GENOMIC DNA]</scope>
    <source>
        <strain evidence="1">CMW44962</strain>
    </source>
</reference>
<organism evidence="1 2">
    <name type="scientific">Teratosphaeria destructans</name>
    <dbReference type="NCBI Taxonomy" id="418781"/>
    <lineage>
        <taxon>Eukaryota</taxon>
        <taxon>Fungi</taxon>
        <taxon>Dikarya</taxon>
        <taxon>Ascomycota</taxon>
        <taxon>Pezizomycotina</taxon>
        <taxon>Dothideomycetes</taxon>
        <taxon>Dothideomycetidae</taxon>
        <taxon>Mycosphaerellales</taxon>
        <taxon>Teratosphaeriaceae</taxon>
        <taxon>Teratosphaeria</taxon>
    </lineage>
</organism>
<keyword evidence="2" id="KW-1185">Reference proteome</keyword>
<comment type="caution">
    <text evidence="1">The sequence shown here is derived from an EMBL/GenBank/DDBJ whole genome shotgun (WGS) entry which is preliminary data.</text>
</comment>
<sequence length="261" mass="30460">MEIDKFRLEAMLKFRHYINESERQRAGGPSPRMPVFFPQNEKNVCYVQGIFNSKVTDILPQSNRPCEQYYCGTLTKKTLFTDYIQKKLMPWYIRCRHYALSTRTGHKTLQQSFYQLLVQGRDIEKLSLELESDLFPVFNTLLNRAYTQSMKTSQPLPMFEDLYLDDVVHDLAPFLTPNMLPIEIDPWRRLGVTQEGRMAWLPELTEVGDEVWLVKGAPFPFVFRNIGRGYKALVGDAYLHEAQNGEVWPKDERGLQGIKIV</sequence>
<protein>
    <submittedName>
        <fullName evidence="1">Heterokaryon incompatibility protein (Het-6OR allele)</fullName>
    </submittedName>
</protein>